<dbReference type="PANTHER" id="PTHR30097">
    <property type="entry name" value="CATION EFFLUX SYSTEM PROTEIN CUSB"/>
    <property type="match status" value="1"/>
</dbReference>
<feature type="domain" description="CzcB-like barrel-sandwich hybrid" evidence="4">
    <location>
        <begin position="70"/>
        <end position="232"/>
    </location>
</feature>
<dbReference type="AlphaFoldDB" id="A0A3B1CPF3"/>
<gene>
    <name evidence="6" type="ORF">MNBD_NITROSPIRAE01-324</name>
</gene>
<dbReference type="InterPro" id="IPR058648">
    <property type="entry name" value="HH_CzcB-like"/>
</dbReference>
<name>A0A3B1CPF3_9ZZZZ</name>
<accession>A0A3B1CPF3</accession>
<dbReference type="Gene3D" id="2.40.420.20">
    <property type="match status" value="1"/>
</dbReference>
<evidence type="ECO:0000259" key="5">
    <source>
        <dbReference type="Pfam" id="PF25975"/>
    </source>
</evidence>
<dbReference type="InterPro" id="IPR058647">
    <property type="entry name" value="BSH_CzcB-like"/>
</dbReference>
<dbReference type="GO" id="GO:0046914">
    <property type="term" value="F:transition metal ion binding"/>
    <property type="evidence" value="ECO:0007669"/>
    <property type="project" value="TreeGrafter"/>
</dbReference>
<dbReference type="EMBL" id="UOGF01000088">
    <property type="protein sequence ID" value="VAX32426.1"/>
    <property type="molecule type" value="Genomic_DNA"/>
</dbReference>
<keyword evidence="1" id="KW-0813">Transport</keyword>
<feature type="domain" description="CzcB-like C-terminal circularly permuted SH3-like" evidence="5">
    <location>
        <begin position="321"/>
        <end position="381"/>
    </location>
</feature>
<dbReference type="Pfam" id="PF25893">
    <property type="entry name" value="HH_CzcB"/>
    <property type="match status" value="1"/>
</dbReference>
<feature type="domain" description="CusB-like beta-barrel" evidence="3">
    <location>
        <begin position="235"/>
        <end position="315"/>
    </location>
</feature>
<dbReference type="Gene3D" id="1.10.287.470">
    <property type="entry name" value="Helix hairpin bin"/>
    <property type="match status" value="1"/>
</dbReference>
<reference evidence="6" key="1">
    <citation type="submission" date="2018-06" db="EMBL/GenBank/DDBJ databases">
        <authorList>
            <person name="Zhirakovskaya E."/>
        </authorList>
    </citation>
    <scope>NUCLEOTIDE SEQUENCE</scope>
</reference>
<dbReference type="Pfam" id="PF25954">
    <property type="entry name" value="Beta-barrel_RND_2"/>
    <property type="match status" value="1"/>
</dbReference>
<organism evidence="6">
    <name type="scientific">hydrothermal vent metagenome</name>
    <dbReference type="NCBI Taxonomy" id="652676"/>
    <lineage>
        <taxon>unclassified sequences</taxon>
        <taxon>metagenomes</taxon>
        <taxon>ecological metagenomes</taxon>
    </lineage>
</organism>
<evidence type="ECO:0000259" key="3">
    <source>
        <dbReference type="Pfam" id="PF25954"/>
    </source>
</evidence>
<dbReference type="InterPro" id="IPR051909">
    <property type="entry name" value="MFP_Cation_Efflux"/>
</dbReference>
<dbReference type="GO" id="GO:0030288">
    <property type="term" value="C:outer membrane-bounded periplasmic space"/>
    <property type="evidence" value="ECO:0007669"/>
    <property type="project" value="TreeGrafter"/>
</dbReference>
<sequence>MKNKPTIRLGLLLFLFVFTANSVKGAEPPLVMTLTDVVIANAQITLETAAALQIKSSLRFPGQVKLNTEKVAQVVPRLSGVVTEIRKILGDRVKKNEVIVIIESRELANAKSDYIEALNRLEFAKVSFEREETLLKQKISAKEDYLASRQAMQEAELGKQVTKHTLLALGLRPADISALVIVPKGKERRIIFSEQSLTRYALRAPVDGLVIEKNLILGAAVDEKTPLFVLADRSSVWVDARVLAKDLNRLKVGQKARVTSKNAGLGVAAEVIYIGSRFDEKTQMGMVRLEIQNPLENTKRQWRPGLFVTVDLSQETVTARVAVSVDAIQLIGDSTVLFVQIGKDFEVRPVTLGLSDGRKVEILEGLSAGEQVVTRNSFVIKAEWLNQGGELPASESAAGDPQ</sequence>
<dbReference type="GO" id="GO:0060003">
    <property type="term" value="P:copper ion export"/>
    <property type="evidence" value="ECO:0007669"/>
    <property type="project" value="TreeGrafter"/>
</dbReference>
<protein>
    <submittedName>
        <fullName evidence="6">Cobalt/zinc/cadmium efflux RND transporter, membrane fusion protein, CzcB family</fullName>
    </submittedName>
</protein>
<dbReference type="Pfam" id="PF25973">
    <property type="entry name" value="BSH_CzcB"/>
    <property type="match status" value="1"/>
</dbReference>
<dbReference type="SUPFAM" id="SSF111369">
    <property type="entry name" value="HlyD-like secretion proteins"/>
    <property type="match status" value="1"/>
</dbReference>
<feature type="domain" description="CzcB-like alpha-helical hairpin" evidence="2">
    <location>
        <begin position="110"/>
        <end position="167"/>
    </location>
</feature>
<evidence type="ECO:0000259" key="2">
    <source>
        <dbReference type="Pfam" id="PF25893"/>
    </source>
</evidence>
<dbReference type="InterPro" id="IPR058649">
    <property type="entry name" value="CzcB_C"/>
</dbReference>
<evidence type="ECO:0000256" key="1">
    <source>
        <dbReference type="ARBA" id="ARBA00022448"/>
    </source>
</evidence>
<evidence type="ECO:0000313" key="6">
    <source>
        <dbReference type="EMBL" id="VAX32426.1"/>
    </source>
</evidence>
<proteinExistence type="predicted"/>
<dbReference type="GO" id="GO:0015679">
    <property type="term" value="P:plasma membrane copper ion transport"/>
    <property type="evidence" value="ECO:0007669"/>
    <property type="project" value="TreeGrafter"/>
</dbReference>
<dbReference type="PANTHER" id="PTHR30097:SF4">
    <property type="entry name" value="SLR6042 PROTEIN"/>
    <property type="match status" value="1"/>
</dbReference>
<dbReference type="Pfam" id="PF25975">
    <property type="entry name" value="CzcB_C"/>
    <property type="match status" value="1"/>
</dbReference>
<dbReference type="InterPro" id="IPR058792">
    <property type="entry name" value="Beta-barrel_RND_2"/>
</dbReference>
<dbReference type="Gene3D" id="2.40.30.170">
    <property type="match status" value="1"/>
</dbReference>
<evidence type="ECO:0000259" key="4">
    <source>
        <dbReference type="Pfam" id="PF25973"/>
    </source>
</evidence>